<sequence length="83" mass="8910">LFANLQFTSYPSYIYEFTGKQKKLNRNLLGAAASAATPPTLTTNCLKTTQSVTKYAKTVVEKESGTVTNMIENDAGTGAANDK</sequence>
<proteinExistence type="predicted"/>
<organism evidence="1">
    <name type="scientific">Onchocerca flexuosa</name>
    <dbReference type="NCBI Taxonomy" id="387005"/>
    <lineage>
        <taxon>Eukaryota</taxon>
        <taxon>Metazoa</taxon>
        <taxon>Ecdysozoa</taxon>
        <taxon>Nematoda</taxon>
        <taxon>Chromadorea</taxon>
        <taxon>Rhabditida</taxon>
        <taxon>Spirurina</taxon>
        <taxon>Spiruromorpha</taxon>
        <taxon>Filarioidea</taxon>
        <taxon>Onchocercidae</taxon>
        <taxon>Onchocerca</taxon>
    </lineage>
</organism>
<dbReference type="STRING" id="387005.A0A183HJU8"/>
<name>A0A183HJU8_9BILA</name>
<dbReference type="AlphaFoldDB" id="A0A183HJU8"/>
<protein>
    <submittedName>
        <fullName evidence="1">Ovule protein</fullName>
    </submittedName>
</protein>
<dbReference type="WBParaSite" id="OFLC_0000775901-mRNA-1">
    <property type="protein sequence ID" value="OFLC_0000775901-mRNA-1"/>
    <property type="gene ID" value="OFLC_0000775901"/>
</dbReference>
<reference evidence="1" key="1">
    <citation type="submission" date="2016-06" db="UniProtKB">
        <authorList>
            <consortium name="WormBaseParasite"/>
        </authorList>
    </citation>
    <scope>IDENTIFICATION</scope>
</reference>
<evidence type="ECO:0000313" key="1">
    <source>
        <dbReference type="WBParaSite" id="OFLC_0000775901-mRNA-1"/>
    </source>
</evidence>
<accession>A0A183HJU8</accession>